<dbReference type="EMBL" id="CP002961">
    <property type="protein sequence ID" value="AFK03810.1"/>
    <property type="molecule type" value="Genomic_DNA"/>
</dbReference>
<sequence>MFDYYLKIGALFNHTIQTFVSILKVLLLSKFWLPKFSNQKKIASILGNGPSLNHALAENLNFLQETDTYCVNLFALSEVYSSLKPQNYVFLDPAFFMYDEQNDGRQDIKKTYEAIFEKTDWPMRFFVPASGRNSYFVKRLKKEKPNVQVCLFNYTIVRGFPAFRNWIFKHNLGMPQCQNILAASLYVALVQNYESVYLFGADHSWHEEMRITEQNEFEMRQIHFYDNSADIKHEKVVDVRNNSRPSLQAQFLSLHKVFFSYEILKSFAQSRDIKVLNASKKTYIDAFERVKIS</sequence>
<gene>
    <name evidence="1" type="ordered locus">Emtol_2674</name>
</gene>
<protein>
    <recommendedName>
        <fullName evidence="3">DUF115 domain-containing protein</fullName>
    </recommendedName>
</protein>
<keyword evidence="2" id="KW-1185">Reference proteome</keyword>
<evidence type="ECO:0008006" key="3">
    <source>
        <dbReference type="Google" id="ProtNLM"/>
    </source>
</evidence>
<dbReference type="RefSeq" id="WP_015029506.1">
    <property type="nucleotide sequence ID" value="NC_018748.1"/>
</dbReference>
<evidence type="ECO:0000313" key="1">
    <source>
        <dbReference type="EMBL" id="AFK03810.1"/>
    </source>
</evidence>
<reference evidence="1 2" key="1">
    <citation type="submission" date="2011-07" db="EMBL/GenBank/DDBJ databases">
        <title>The complete genome of chromosome of Emticicia oligotrophica DSM 17448.</title>
        <authorList>
            <consortium name="US DOE Joint Genome Institute (JGI-PGF)"/>
            <person name="Lucas S."/>
            <person name="Han J."/>
            <person name="Lapidus A."/>
            <person name="Bruce D."/>
            <person name="Goodwin L."/>
            <person name="Pitluck S."/>
            <person name="Peters L."/>
            <person name="Kyrpides N."/>
            <person name="Mavromatis K."/>
            <person name="Ivanova N."/>
            <person name="Ovchinnikova G."/>
            <person name="Teshima H."/>
            <person name="Detter J.C."/>
            <person name="Tapia R."/>
            <person name="Han C."/>
            <person name="Land M."/>
            <person name="Hauser L."/>
            <person name="Markowitz V."/>
            <person name="Cheng J.-F."/>
            <person name="Hugenholtz P."/>
            <person name="Woyke T."/>
            <person name="Wu D."/>
            <person name="Tindall B."/>
            <person name="Pomrenke H."/>
            <person name="Brambilla E."/>
            <person name="Klenk H.-P."/>
            <person name="Eisen J.A."/>
        </authorList>
    </citation>
    <scope>NUCLEOTIDE SEQUENCE [LARGE SCALE GENOMIC DNA]</scope>
    <source>
        <strain evidence="1 2">DSM 17448</strain>
    </source>
</reference>
<evidence type="ECO:0000313" key="2">
    <source>
        <dbReference type="Proteomes" id="UP000002875"/>
    </source>
</evidence>
<accession>A0ABM5N3A7</accession>
<name>A0ABM5N3A7_EMTOG</name>
<dbReference type="Proteomes" id="UP000002875">
    <property type="component" value="Chromosome"/>
</dbReference>
<dbReference type="Gene3D" id="3.90.1480.10">
    <property type="entry name" value="Alpha-2,3-sialyltransferase"/>
    <property type="match status" value="1"/>
</dbReference>
<proteinExistence type="predicted"/>
<organism evidence="1 2">
    <name type="scientific">Emticicia oligotrophica (strain DSM 17448 / CIP 109782 / MTCC 6937 / GPTSA100-15)</name>
    <dbReference type="NCBI Taxonomy" id="929562"/>
    <lineage>
        <taxon>Bacteria</taxon>
        <taxon>Pseudomonadati</taxon>
        <taxon>Bacteroidota</taxon>
        <taxon>Cytophagia</taxon>
        <taxon>Cytophagales</taxon>
        <taxon>Leadbetterellaceae</taxon>
        <taxon>Emticicia</taxon>
    </lineage>
</organism>